<protein>
    <submittedName>
        <fullName evidence="3">Two-component system regulatory protein YycI</fullName>
    </submittedName>
</protein>
<dbReference type="GO" id="GO:0016020">
    <property type="term" value="C:membrane"/>
    <property type="evidence" value="ECO:0007669"/>
    <property type="project" value="InterPro"/>
</dbReference>
<evidence type="ECO:0000313" key="3">
    <source>
        <dbReference type="EMBL" id="MBA4494079.1"/>
    </source>
</evidence>
<keyword evidence="4" id="KW-1185">Reference proteome</keyword>
<dbReference type="Proteomes" id="UP000535491">
    <property type="component" value="Unassembled WGS sequence"/>
</dbReference>
<evidence type="ECO:0000256" key="1">
    <source>
        <dbReference type="SAM" id="Phobius"/>
    </source>
</evidence>
<reference evidence="3 4" key="1">
    <citation type="submission" date="2020-07" db="EMBL/GenBank/DDBJ databases">
        <authorList>
            <person name="Feng H."/>
        </authorList>
    </citation>
    <scope>NUCLEOTIDE SEQUENCE [LARGE SCALE GENOMIC DNA]</scope>
    <source>
        <strain evidence="4">s-10</strain>
    </source>
</reference>
<gene>
    <name evidence="3" type="ORF">H1191_07150</name>
</gene>
<keyword evidence="1" id="KW-0812">Transmembrane</keyword>
<keyword evidence="1" id="KW-0472">Membrane</keyword>
<keyword evidence="1" id="KW-1133">Transmembrane helix</keyword>
<evidence type="ECO:0000259" key="2">
    <source>
        <dbReference type="Pfam" id="PF09648"/>
    </source>
</evidence>
<organism evidence="3 4">
    <name type="scientific">Paenactinomyces guangxiensis</name>
    <dbReference type="NCBI Taxonomy" id="1490290"/>
    <lineage>
        <taxon>Bacteria</taxon>
        <taxon>Bacillati</taxon>
        <taxon>Bacillota</taxon>
        <taxon>Bacilli</taxon>
        <taxon>Bacillales</taxon>
        <taxon>Thermoactinomycetaceae</taxon>
        <taxon>Paenactinomyces</taxon>
    </lineage>
</organism>
<dbReference type="InterPro" id="IPR018604">
    <property type="entry name" value="YycI-like"/>
</dbReference>
<feature type="transmembrane region" description="Helical" evidence="1">
    <location>
        <begin position="6"/>
        <end position="23"/>
    </location>
</feature>
<comment type="caution">
    <text evidence="3">The sequence shown here is derived from an EMBL/GenBank/DDBJ whole genome shotgun (WGS) entry which is preliminary data.</text>
</comment>
<sequence>MDWSRAKTILIIAFILFDLYLAVQLGQMMQQKSHLLQSDKINEQQISHLLKANQIELAAPKPKDIGQTDAFKANITRMPQSEGWEQDEKGGYVKKFSVLPSYKNMNGLEQILNSQIKVFRDFHFSEKDSTTNKIVFLQWHKGKPIFDGRLEVRVLKGKIQSIRIVHFELKEPSSVKLISFSNALYNLIVSGKLEKNSKITAAELGYKARTYAVDNGDSILIPYWRFYAGNKSLDVNAQGLNEDVEATPQQQNEDKGKKSS</sequence>
<dbReference type="Gene3D" id="2.40.128.690">
    <property type="entry name" value="YycH protein, domain 3-like"/>
    <property type="match status" value="1"/>
</dbReference>
<dbReference type="AlphaFoldDB" id="A0A7W1WQ87"/>
<proteinExistence type="predicted"/>
<evidence type="ECO:0000313" key="4">
    <source>
        <dbReference type="Proteomes" id="UP000535491"/>
    </source>
</evidence>
<accession>A0A7W1WQ87</accession>
<name>A0A7W1WQ87_9BACL</name>
<dbReference type="Pfam" id="PF09648">
    <property type="entry name" value="YycI"/>
    <property type="match status" value="1"/>
</dbReference>
<dbReference type="EMBL" id="JACEIQ010000005">
    <property type="protein sequence ID" value="MBA4494079.1"/>
    <property type="molecule type" value="Genomic_DNA"/>
</dbReference>
<dbReference type="RefSeq" id="WP_181751319.1">
    <property type="nucleotide sequence ID" value="NZ_JACEIQ010000005.1"/>
</dbReference>
<feature type="domain" description="Regulatory protein YycH-like" evidence="2">
    <location>
        <begin position="44"/>
        <end position="232"/>
    </location>
</feature>